<name>A0A8J3K0N0_9ACTN</name>
<evidence type="ECO:0000313" key="4">
    <source>
        <dbReference type="Proteomes" id="UP000619293"/>
    </source>
</evidence>
<gene>
    <name evidence="3" type="primary">fabG_4</name>
    <name evidence="3" type="ORF">Cch02nite_19740</name>
</gene>
<dbReference type="PANTHER" id="PTHR43639">
    <property type="entry name" value="OXIDOREDUCTASE, SHORT-CHAIN DEHYDROGENASE/REDUCTASE FAMILY (AFU_ORTHOLOGUE AFUA_5G02870)"/>
    <property type="match status" value="1"/>
</dbReference>
<comment type="caution">
    <text evidence="3">The sequence shown here is derived from an EMBL/GenBank/DDBJ whole genome shotgun (WGS) entry which is preliminary data.</text>
</comment>
<evidence type="ECO:0000256" key="1">
    <source>
        <dbReference type="ARBA" id="ARBA00006484"/>
    </source>
</evidence>
<evidence type="ECO:0000256" key="2">
    <source>
        <dbReference type="ARBA" id="ARBA00023002"/>
    </source>
</evidence>
<dbReference type="PROSITE" id="PS00061">
    <property type="entry name" value="ADH_SHORT"/>
    <property type="match status" value="1"/>
</dbReference>
<dbReference type="InterPro" id="IPR002347">
    <property type="entry name" value="SDR_fam"/>
</dbReference>
<organism evidence="3 4">
    <name type="scientific">Catellatospora chokoriensis</name>
    <dbReference type="NCBI Taxonomy" id="310353"/>
    <lineage>
        <taxon>Bacteria</taxon>
        <taxon>Bacillati</taxon>
        <taxon>Actinomycetota</taxon>
        <taxon>Actinomycetes</taxon>
        <taxon>Micromonosporales</taxon>
        <taxon>Micromonosporaceae</taxon>
        <taxon>Catellatospora</taxon>
    </lineage>
</organism>
<proteinExistence type="inferred from homology"/>
<dbReference type="CDD" id="cd05233">
    <property type="entry name" value="SDR_c"/>
    <property type="match status" value="1"/>
</dbReference>
<dbReference type="RefSeq" id="WP_191840835.1">
    <property type="nucleotide sequence ID" value="NZ_BAAALB010000013.1"/>
</dbReference>
<sequence>MTDDLDYLPVALVTGVGRSTNIGAAVARRLVGDGYRVLLTGHPAYDAEQGLSGGDPAALAAELGDHVHWQPFDLTAPGGPEALVAAAVERFGGVDTLVSCHTYSTHTPLGGLDAAEIDRHLTVNVRANMLLVQAYAAAHDDARPGRIVLFTSGQRLGPMTGELAYAAGKAAIEYLTRDFSVLLAGRGITVNAVNPGPNDTGWADAETHAWVRDRFPTKRWGTPADTAKLVGWLCSPDAEWITGQIVDSAGGWGTHVA</sequence>
<evidence type="ECO:0000313" key="3">
    <source>
        <dbReference type="EMBL" id="GIF88530.1"/>
    </source>
</evidence>
<comment type="similarity">
    <text evidence="1">Belongs to the short-chain dehydrogenases/reductases (SDR) family.</text>
</comment>
<dbReference type="PRINTS" id="PR00081">
    <property type="entry name" value="GDHRDH"/>
</dbReference>
<protein>
    <submittedName>
        <fullName evidence="3">3-ketoacyl-ACP reductase</fullName>
    </submittedName>
</protein>
<dbReference type="EMBL" id="BONG01000009">
    <property type="protein sequence ID" value="GIF88530.1"/>
    <property type="molecule type" value="Genomic_DNA"/>
</dbReference>
<accession>A0A8J3K0N0</accession>
<dbReference type="SUPFAM" id="SSF51735">
    <property type="entry name" value="NAD(P)-binding Rossmann-fold domains"/>
    <property type="match status" value="1"/>
</dbReference>
<dbReference type="Pfam" id="PF13561">
    <property type="entry name" value="adh_short_C2"/>
    <property type="match status" value="1"/>
</dbReference>
<dbReference type="PANTHER" id="PTHR43639:SF1">
    <property type="entry name" value="SHORT-CHAIN DEHYDROGENASE_REDUCTASE FAMILY PROTEIN"/>
    <property type="match status" value="1"/>
</dbReference>
<dbReference type="GO" id="GO:0016491">
    <property type="term" value="F:oxidoreductase activity"/>
    <property type="evidence" value="ECO:0007669"/>
    <property type="project" value="UniProtKB-KW"/>
</dbReference>
<dbReference type="InterPro" id="IPR036291">
    <property type="entry name" value="NAD(P)-bd_dom_sf"/>
</dbReference>
<dbReference type="Proteomes" id="UP000619293">
    <property type="component" value="Unassembled WGS sequence"/>
</dbReference>
<keyword evidence="4" id="KW-1185">Reference proteome</keyword>
<reference evidence="3 4" key="1">
    <citation type="submission" date="2021-01" db="EMBL/GenBank/DDBJ databases">
        <title>Whole genome shotgun sequence of Catellatospora chokoriensis NBRC 107358.</title>
        <authorList>
            <person name="Komaki H."/>
            <person name="Tamura T."/>
        </authorList>
    </citation>
    <scope>NUCLEOTIDE SEQUENCE [LARGE SCALE GENOMIC DNA]</scope>
    <source>
        <strain evidence="3 4">NBRC 107358</strain>
    </source>
</reference>
<dbReference type="Gene3D" id="3.40.50.720">
    <property type="entry name" value="NAD(P)-binding Rossmann-like Domain"/>
    <property type="match status" value="1"/>
</dbReference>
<dbReference type="InterPro" id="IPR020904">
    <property type="entry name" value="Sc_DH/Rdtase_CS"/>
</dbReference>
<keyword evidence="2" id="KW-0560">Oxidoreductase</keyword>
<dbReference type="AlphaFoldDB" id="A0A8J3K0N0"/>